<evidence type="ECO:0000256" key="2">
    <source>
        <dbReference type="SAM" id="Phobius"/>
    </source>
</evidence>
<feature type="compositionally biased region" description="Acidic residues" evidence="1">
    <location>
        <begin position="115"/>
        <end position="125"/>
    </location>
</feature>
<keyword evidence="2" id="KW-0472">Membrane</keyword>
<dbReference type="STRING" id="1963862.B4O97_10740"/>
<reference evidence="3 4" key="1">
    <citation type="submission" date="2017-03" db="EMBL/GenBank/DDBJ databases">
        <title>Draft Genome sequence of Marispirochaeta sp. strain JC444.</title>
        <authorList>
            <person name="Shivani Y."/>
            <person name="Subhash Y."/>
            <person name="Sasikala C."/>
            <person name="Ramana C."/>
        </authorList>
    </citation>
    <scope>NUCLEOTIDE SEQUENCE [LARGE SCALE GENOMIC DNA]</scope>
    <source>
        <strain evidence="3 4">JC444</strain>
    </source>
</reference>
<evidence type="ECO:0000256" key="1">
    <source>
        <dbReference type="SAM" id="MobiDB-lite"/>
    </source>
</evidence>
<dbReference type="RefSeq" id="WP_083050735.1">
    <property type="nucleotide sequence ID" value="NZ_MWQY01000011.1"/>
</dbReference>
<organism evidence="3 4">
    <name type="scientific">Marispirochaeta aestuarii</name>
    <dbReference type="NCBI Taxonomy" id="1963862"/>
    <lineage>
        <taxon>Bacteria</taxon>
        <taxon>Pseudomonadati</taxon>
        <taxon>Spirochaetota</taxon>
        <taxon>Spirochaetia</taxon>
        <taxon>Spirochaetales</taxon>
        <taxon>Spirochaetaceae</taxon>
        <taxon>Marispirochaeta</taxon>
    </lineage>
</organism>
<gene>
    <name evidence="3" type="ORF">B4O97_10740</name>
</gene>
<dbReference type="AlphaFoldDB" id="A0A1Y1RWY6"/>
<evidence type="ECO:0000313" key="4">
    <source>
        <dbReference type="Proteomes" id="UP000192343"/>
    </source>
</evidence>
<keyword evidence="2" id="KW-0812">Transmembrane</keyword>
<feature type="region of interest" description="Disordered" evidence="1">
    <location>
        <begin position="115"/>
        <end position="156"/>
    </location>
</feature>
<accession>A0A1Y1RWY6</accession>
<protein>
    <submittedName>
        <fullName evidence="3">Uncharacterized protein</fullName>
    </submittedName>
</protein>
<sequence length="184" mass="21100">MRFGELFELLITLLIFLVIWILPRIMAARAADRKRRKRSGVKTAVGKTPEAVSKSSPEPKKSWSKEIFSKLIDDSFFETDRKKASPGTKVPGDVRQEIIIPETPAEPVSVFEEEMLENEGGESEDTMPLGQEYQWDQEKRPLSELKPEQPRVVSSPRRRSALQKVIIWKEVLDSPKALRRDPFP</sequence>
<comment type="caution">
    <text evidence="3">The sequence shown here is derived from an EMBL/GenBank/DDBJ whole genome shotgun (WGS) entry which is preliminary data.</text>
</comment>
<feature type="compositionally biased region" description="Basic and acidic residues" evidence="1">
    <location>
        <begin position="136"/>
        <end position="149"/>
    </location>
</feature>
<feature type="transmembrane region" description="Helical" evidence="2">
    <location>
        <begin position="6"/>
        <end position="27"/>
    </location>
</feature>
<feature type="region of interest" description="Disordered" evidence="1">
    <location>
        <begin position="37"/>
        <end position="61"/>
    </location>
</feature>
<keyword evidence="4" id="KW-1185">Reference proteome</keyword>
<dbReference type="EMBL" id="MWQY01000011">
    <property type="protein sequence ID" value="ORC34807.1"/>
    <property type="molecule type" value="Genomic_DNA"/>
</dbReference>
<name>A0A1Y1RWY6_9SPIO</name>
<keyword evidence="2" id="KW-1133">Transmembrane helix</keyword>
<dbReference type="Proteomes" id="UP000192343">
    <property type="component" value="Unassembled WGS sequence"/>
</dbReference>
<proteinExistence type="predicted"/>
<evidence type="ECO:0000313" key="3">
    <source>
        <dbReference type="EMBL" id="ORC34807.1"/>
    </source>
</evidence>